<gene>
    <name evidence="11" type="ORF">MEDL_33732</name>
</gene>
<dbReference type="Pfam" id="PF02902">
    <property type="entry name" value="Peptidase_C48"/>
    <property type="match status" value="1"/>
</dbReference>
<protein>
    <recommendedName>
        <fullName evidence="13">Ubiquitin-like protease family profile domain-containing protein</fullName>
    </recommendedName>
</protein>
<keyword evidence="2" id="KW-0645">Protease</keyword>
<comment type="caution">
    <text evidence="11">The sequence shown here is derived from an EMBL/GenBank/DDBJ whole genome shotgun (WGS) entry which is preliminary data.</text>
</comment>
<sequence>MGILKSEQNLEQECHIFALPSYMAVLWEQKRFDTWFYSKVKFSRYTWIFMPINKSQNHWILLAANIPSKTVSILDSMNENNDKYVQLWSQQKDGHSCGPFILMNALALSQGLEPNQLTQTAALVMRQHVTNKIIETSRKPKTQRTICDMLDCKKPIKDAWVQCEVCGRWLHFKCIGLKTEPKNDYVCTVCDSQSHCGGADGDRTDDQSLVTSPEVGEDTVIVEEGMDMTGDSKKRMRSDSGDVEQNETAEDSGGKKKGAWNGGFKEELIPANCGVAACLEALLPTVQNVILRKRRNEEDDEVKFLGPRRVNTRDKVLDEIETLVDIRKLTAIYKCGEGAEWYLTFEDEAECQIGDGNLRSITAGMKIRFERIDRRVVKFRLHWYPLHMSLDLVRQFMARYGTSVHLWHEDQVYGTDLRLKTGVIAGEMICGEKEYLELPTVQR</sequence>
<evidence type="ECO:0000256" key="6">
    <source>
        <dbReference type="ARBA" id="ARBA00022833"/>
    </source>
</evidence>
<name>A0A8S3SQC6_MYTED</name>
<dbReference type="InterPro" id="IPR003653">
    <property type="entry name" value="Peptidase_C48_C"/>
</dbReference>
<dbReference type="PROSITE" id="PS50016">
    <property type="entry name" value="ZF_PHD_2"/>
    <property type="match status" value="1"/>
</dbReference>
<evidence type="ECO:0008006" key="13">
    <source>
        <dbReference type="Google" id="ProtNLM"/>
    </source>
</evidence>
<dbReference type="SMART" id="SM00249">
    <property type="entry name" value="PHD"/>
    <property type="match status" value="1"/>
</dbReference>
<evidence type="ECO:0000313" key="11">
    <source>
        <dbReference type="EMBL" id="CAG2220244.1"/>
    </source>
</evidence>
<keyword evidence="5" id="KW-0378">Hydrolase</keyword>
<dbReference type="GO" id="GO:0008234">
    <property type="term" value="F:cysteine-type peptidase activity"/>
    <property type="evidence" value="ECO:0007669"/>
    <property type="project" value="InterPro"/>
</dbReference>
<evidence type="ECO:0000256" key="7">
    <source>
        <dbReference type="PROSITE-ProRule" id="PRU00146"/>
    </source>
</evidence>
<organism evidence="11 12">
    <name type="scientific">Mytilus edulis</name>
    <name type="common">Blue mussel</name>
    <dbReference type="NCBI Taxonomy" id="6550"/>
    <lineage>
        <taxon>Eukaryota</taxon>
        <taxon>Metazoa</taxon>
        <taxon>Spiralia</taxon>
        <taxon>Lophotrochozoa</taxon>
        <taxon>Mollusca</taxon>
        <taxon>Bivalvia</taxon>
        <taxon>Autobranchia</taxon>
        <taxon>Pteriomorphia</taxon>
        <taxon>Mytilida</taxon>
        <taxon>Mytiloidea</taxon>
        <taxon>Mytilidae</taxon>
        <taxon>Mytilinae</taxon>
        <taxon>Mytilus</taxon>
    </lineage>
</organism>
<feature type="region of interest" description="Disordered" evidence="8">
    <location>
        <begin position="229"/>
        <end position="258"/>
    </location>
</feature>
<reference evidence="11" key="1">
    <citation type="submission" date="2021-03" db="EMBL/GenBank/DDBJ databases">
        <authorList>
            <person name="Bekaert M."/>
        </authorList>
    </citation>
    <scope>NUCLEOTIDE SEQUENCE</scope>
</reference>
<evidence type="ECO:0000256" key="1">
    <source>
        <dbReference type="ARBA" id="ARBA00005234"/>
    </source>
</evidence>
<dbReference type="Gene3D" id="3.40.395.10">
    <property type="entry name" value="Adenoviral Proteinase, Chain A"/>
    <property type="match status" value="1"/>
</dbReference>
<dbReference type="Proteomes" id="UP000683360">
    <property type="component" value="Unassembled WGS sequence"/>
</dbReference>
<dbReference type="InterPro" id="IPR019787">
    <property type="entry name" value="Znf_PHD-finger"/>
</dbReference>
<feature type="domain" description="PHD-type" evidence="9">
    <location>
        <begin position="144"/>
        <end position="193"/>
    </location>
</feature>
<keyword evidence="3" id="KW-0479">Metal-binding</keyword>
<dbReference type="GO" id="GO:0006508">
    <property type="term" value="P:proteolysis"/>
    <property type="evidence" value="ECO:0007669"/>
    <property type="project" value="UniProtKB-KW"/>
</dbReference>
<dbReference type="PROSITE" id="PS50600">
    <property type="entry name" value="ULP_PROTEASE"/>
    <property type="match status" value="1"/>
</dbReference>
<keyword evidence="12" id="KW-1185">Reference proteome</keyword>
<dbReference type="InterPro" id="IPR011011">
    <property type="entry name" value="Znf_FYVE_PHD"/>
</dbReference>
<dbReference type="InterPro" id="IPR001965">
    <property type="entry name" value="Znf_PHD"/>
</dbReference>
<evidence type="ECO:0000256" key="2">
    <source>
        <dbReference type="ARBA" id="ARBA00022670"/>
    </source>
</evidence>
<evidence type="ECO:0000259" key="10">
    <source>
        <dbReference type="PROSITE" id="PS50600"/>
    </source>
</evidence>
<dbReference type="AlphaFoldDB" id="A0A8S3SQC6"/>
<keyword evidence="6" id="KW-0862">Zinc</keyword>
<dbReference type="EMBL" id="CAJPWZ010001655">
    <property type="protein sequence ID" value="CAG2220244.1"/>
    <property type="molecule type" value="Genomic_DNA"/>
</dbReference>
<comment type="similarity">
    <text evidence="1">Belongs to the peptidase C48 family.</text>
</comment>
<proteinExistence type="inferred from homology"/>
<evidence type="ECO:0000259" key="9">
    <source>
        <dbReference type="PROSITE" id="PS50016"/>
    </source>
</evidence>
<dbReference type="InterPro" id="IPR038765">
    <property type="entry name" value="Papain-like_cys_pep_sf"/>
</dbReference>
<dbReference type="SUPFAM" id="SSF57903">
    <property type="entry name" value="FYVE/PHD zinc finger"/>
    <property type="match status" value="1"/>
</dbReference>
<evidence type="ECO:0000256" key="4">
    <source>
        <dbReference type="ARBA" id="ARBA00022771"/>
    </source>
</evidence>
<feature type="domain" description="Ubiquitin-like protease family profile" evidence="10">
    <location>
        <begin position="1"/>
        <end position="108"/>
    </location>
</feature>
<dbReference type="SUPFAM" id="SSF54001">
    <property type="entry name" value="Cysteine proteinases"/>
    <property type="match status" value="1"/>
</dbReference>
<dbReference type="Gene3D" id="3.30.40.10">
    <property type="entry name" value="Zinc/RING finger domain, C3HC4 (zinc finger)"/>
    <property type="match status" value="1"/>
</dbReference>
<dbReference type="GO" id="GO:0008270">
    <property type="term" value="F:zinc ion binding"/>
    <property type="evidence" value="ECO:0007669"/>
    <property type="project" value="UniProtKB-KW"/>
</dbReference>
<dbReference type="InterPro" id="IPR013083">
    <property type="entry name" value="Znf_RING/FYVE/PHD"/>
</dbReference>
<evidence type="ECO:0000256" key="3">
    <source>
        <dbReference type="ARBA" id="ARBA00022723"/>
    </source>
</evidence>
<keyword evidence="4 7" id="KW-0863">Zinc-finger</keyword>
<dbReference type="OrthoDB" id="10033651at2759"/>
<evidence type="ECO:0000313" key="12">
    <source>
        <dbReference type="Proteomes" id="UP000683360"/>
    </source>
</evidence>
<evidence type="ECO:0000256" key="8">
    <source>
        <dbReference type="SAM" id="MobiDB-lite"/>
    </source>
</evidence>
<feature type="compositionally biased region" description="Basic and acidic residues" evidence="8">
    <location>
        <begin position="230"/>
        <end position="240"/>
    </location>
</feature>
<evidence type="ECO:0000256" key="5">
    <source>
        <dbReference type="ARBA" id="ARBA00022801"/>
    </source>
</evidence>
<feature type="compositionally biased region" description="Acidic residues" evidence="8">
    <location>
        <begin position="241"/>
        <end position="250"/>
    </location>
</feature>
<accession>A0A8S3SQC6</accession>